<reference evidence="3 4" key="1">
    <citation type="submission" date="2018-02" db="EMBL/GenBank/DDBJ databases">
        <title>Genomic Encyclopedia of Archaeal and Bacterial Type Strains, Phase II (KMG-II): from individual species to whole genera.</title>
        <authorList>
            <person name="Goeker M."/>
        </authorList>
    </citation>
    <scope>NUCLEOTIDE SEQUENCE [LARGE SCALE GENOMIC DNA]</scope>
    <source>
        <strain evidence="3 4">YU 961-1</strain>
    </source>
</reference>
<dbReference type="Proteomes" id="UP000239203">
    <property type="component" value="Unassembled WGS sequence"/>
</dbReference>
<name>A0A2S6GX06_9PSEU</name>
<accession>A0A2S6GX06</accession>
<proteinExistence type="predicted"/>
<evidence type="ECO:0008006" key="5">
    <source>
        <dbReference type="Google" id="ProtNLM"/>
    </source>
</evidence>
<feature type="transmembrane region" description="Helical" evidence="1">
    <location>
        <begin position="64"/>
        <end position="81"/>
    </location>
</feature>
<keyword evidence="1" id="KW-0812">Transmembrane</keyword>
<evidence type="ECO:0000256" key="2">
    <source>
        <dbReference type="SAM" id="SignalP"/>
    </source>
</evidence>
<sequence length="90" mass="9146">MRMARVLLAAVAAVVLLVGGPPAAFAASPTQAGVVGLAQAPTAPGVDLQPPPTEAERDKAKNKIVVGVVAVVLLGIVIYGNRVRAKRRKG</sequence>
<keyword evidence="2" id="KW-0732">Signal</keyword>
<keyword evidence="4" id="KW-1185">Reference proteome</keyword>
<protein>
    <recommendedName>
        <fullName evidence="5">LPXTG-motif cell wall-anchored protein</fullName>
    </recommendedName>
</protein>
<evidence type="ECO:0000256" key="1">
    <source>
        <dbReference type="SAM" id="Phobius"/>
    </source>
</evidence>
<dbReference type="EMBL" id="PTIX01000003">
    <property type="protein sequence ID" value="PPK69749.1"/>
    <property type="molecule type" value="Genomic_DNA"/>
</dbReference>
<feature type="chain" id="PRO_5015604215" description="LPXTG-motif cell wall-anchored protein" evidence="2">
    <location>
        <begin position="27"/>
        <end position="90"/>
    </location>
</feature>
<feature type="signal peptide" evidence="2">
    <location>
        <begin position="1"/>
        <end position="26"/>
    </location>
</feature>
<dbReference type="RefSeq" id="WP_146107962.1">
    <property type="nucleotide sequence ID" value="NZ_CP154825.1"/>
</dbReference>
<comment type="caution">
    <text evidence="3">The sequence shown here is derived from an EMBL/GenBank/DDBJ whole genome shotgun (WGS) entry which is preliminary data.</text>
</comment>
<keyword evidence="1" id="KW-0472">Membrane</keyword>
<keyword evidence="1" id="KW-1133">Transmembrane helix</keyword>
<evidence type="ECO:0000313" key="3">
    <source>
        <dbReference type="EMBL" id="PPK69749.1"/>
    </source>
</evidence>
<organism evidence="3 4">
    <name type="scientific">Actinokineospora auranticolor</name>
    <dbReference type="NCBI Taxonomy" id="155976"/>
    <lineage>
        <taxon>Bacteria</taxon>
        <taxon>Bacillati</taxon>
        <taxon>Actinomycetota</taxon>
        <taxon>Actinomycetes</taxon>
        <taxon>Pseudonocardiales</taxon>
        <taxon>Pseudonocardiaceae</taxon>
        <taxon>Actinokineospora</taxon>
    </lineage>
</organism>
<dbReference type="AlphaFoldDB" id="A0A2S6GX06"/>
<dbReference type="OrthoDB" id="9985397at2"/>
<gene>
    <name evidence="3" type="ORF">CLV40_103359</name>
</gene>
<evidence type="ECO:0000313" key="4">
    <source>
        <dbReference type="Proteomes" id="UP000239203"/>
    </source>
</evidence>